<gene>
    <name evidence="2" type="ORF">ENI34_00015</name>
</gene>
<dbReference type="Pfam" id="PF01894">
    <property type="entry name" value="YjbQ"/>
    <property type="match status" value="1"/>
</dbReference>
<evidence type="ECO:0000313" key="2">
    <source>
        <dbReference type="EMBL" id="HEC77509.1"/>
    </source>
</evidence>
<reference evidence="2" key="1">
    <citation type="journal article" date="2020" name="mSystems">
        <title>Genome- and Community-Level Interaction Insights into Carbon Utilization and Element Cycling Functions of Hydrothermarchaeota in Hydrothermal Sediment.</title>
        <authorList>
            <person name="Zhou Z."/>
            <person name="Liu Y."/>
            <person name="Xu W."/>
            <person name="Pan J."/>
            <person name="Luo Z.H."/>
            <person name="Li M."/>
        </authorList>
    </citation>
    <scope>NUCLEOTIDE SEQUENCE</scope>
    <source>
        <strain evidence="2">HyVt-388</strain>
    </source>
</reference>
<dbReference type="InterPro" id="IPR001602">
    <property type="entry name" value="UPF0047_YjbQ-like"/>
</dbReference>
<dbReference type="PANTHER" id="PTHR30615">
    <property type="entry name" value="UNCHARACTERIZED PROTEIN YJBQ-RELATED"/>
    <property type="match status" value="1"/>
</dbReference>
<dbReference type="NCBIfam" id="TIGR00149">
    <property type="entry name" value="TIGR00149_YjbQ"/>
    <property type="match status" value="1"/>
</dbReference>
<name>A0A9C9EK87_UNCW3</name>
<protein>
    <submittedName>
        <fullName evidence="2">YjbQ family protein</fullName>
    </submittedName>
</protein>
<evidence type="ECO:0000256" key="1">
    <source>
        <dbReference type="ARBA" id="ARBA00005534"/>
    </source>
</evidence>
<dbReference type="Proteomes" id="UP000885826">
    <property type="component" value="Unassembled WGS sequence"/>
</dbReference>
<comment type="similarity">
    <text evidence="1">Belongs to the UPF0047 family.</text>
</comment>
<sequence>MKIITKKLKVETEGTGTLIDLTERLAECLRESGLSRGNLTVFHIGSTAAITTFEFEPGLIKDIQELFDRLIPRTKHYHHDETWGDANGYSHLRAALQGPSLTIPFEDKKLLLGTWQQVVLAEFDNRPRQRKIVVQLIGE</sequence>
<organism evidence="2 3">
    <name type="scientific">candidate division WOR-3 bacterium</name>
    <dbReference type="NCBI Taxonomy" id="2052148"/>
    <lineage>
        <taxon>Bacteria</taxon>
        <taxon>Bacteria division WOR-3</taxon>
    </lineage>
</organism>
<proteinExistence type="inferred from homology"/>
<dbReference type="EMBL" id="DRIG01000001">
    <property type="protein sequence ID" value="HEC77509.1"/>
    <property type="molecule type" value="Genomic_DNA"/>
</dbReference>
<dbReference type="Gene3D" id="2.60.120.460">
    <property type="entry name" value="YjbQ-like"/>
    <property type="match status" value="1"/>
</dbReference>
<dbReference type="PANTHER" id="PTHR30615:SF8">
    <property type="entry name" value="UPF0047 PROTEIN C4A8.02C"/>
    <property type="match status" value="1"/>
</dbReference>
<dbReference type="PIRSF" id="PIRSF004681">
    <property type="entry name" value="UCP004681"/>
    <property type="match status" value="1"/>
</dbReference>
<accession>A0A9C9EK87</accession>
<dbReference type="InterPro" id="IPR035917">
    <property type="entry name" value="YjbQ-like_sf"/>
</dbReference>
<evidence type="ECO:0000313" key="3">
    <source>
        <dbReference type="Proteomes" id="UP000885826"/>
    </source>
</evidence>
<dbReference type="AlphaFoldDB" id="A0A9C9EK87"/>
<dbReference type="SUPFAM" id="SSF111038">
    <property type="entry name" value="YjbQ-like"/>
    <property type="match status" value="1"/>
</dbReference>
<comment type="caution">
    <text evidence="2">The sequence shown here is derived from an EMBL/GenBank/DDBJ whole genome shotgun (WGS) entry which is preliminary data.</text>
</comment>